<feature type="compositionally biased region" description="Basic and acidic residues" evidence="2">
    <location>
        <begin position="279"/>
        <end position="290"/>
    </location>
</feature>
<reference evidence="3 4" key="1">
    <citation type="submission" date="2017-12" db="EMBL/GenBank/DDBJ databases">
        <title>Sequencing, de novo assembly and annotation of complete genome of a new Thraustochytrid species, strain FCC1311.</title>
        <authorList>
            <person name="Sedici K."/>
            <person name="Godart F."/>
            <person name="Aiese Cigliano R."/>
            <person name="Sanseverino W."/>
            <person name="Barakat M."/>
            <person name="Ortet P."/>
            <person name="Marechal E."/>
            <person name="Cagnac O."/>
            <person name="Amato A."/>
        </authorList>
    </citation>
    <scope>NUCLEOTIDE SEQUENCE [LARGE SCALE GENOMIC DNA]</scope>
</reference>
<keyword evidence="4" id="KW-1185">Reference proteome</keyword>
<accession>A0A2R5GM10</accession>
<feature type="coiled-coil region" evidence="1">
    <location>
        <begin position="59"/>
        <end position="93"/>
    </location>
</feature>
<evidence type="ECO:0000313" key="3">
    <source>
        <dbReference type="EMBL" id="GBG31917.1"/>
    </source>
</evidence>
<dbReference type="AlphaFoldDB" id="A0A2R5GM10"/>
<protein>
    <submittedName>
        <fullName evidence="3">Uncharacterized protein</fullName>
    </submittedName>
</protein>
<dbReference type="Gene3D" id="1.20.5.1160">
    <property type="entry name" value="Vasodilator-stimulated phosphoprotein"/>
    <property type="match status" value="1"/>
</dbReference>
<dbReference type="EMBL" id="BEYU01000109">
    <property type="protein sequence ID" value="GBG31917.1"/>
    <property type="molecule type" value="Genomic_DNA"/>
</dbReference>
<evidence type="ECO:0000256" key="2">
    <source>
        <dbReference type="SAM" id="MobiDB-lite"/>
    </source>
</evidence>
<evidence type="ECO:0000313" key="4">
    <source>
        <dbReference type="Proteomes" id="UP000241890"/>
    </source>
</evidence>
<comment type="caution">
    <text evidence="3">The sequence shown here is derived from an EMBL/GenBank/DDBJ whole genome shotgun (WGS) entry which is preliminary data.</text>
</comment>
<feature type="region of interest" description="Disordered" evidence="2">
    <location>
        <begin position="20"/>
        <end position="43"/>
    </location>
</feature>
<organism evidence="3 4">
    <name type="scientific">Hondaea fermentalgiana</name>
    <dbReference type="NCBI Taxonomy" id="2315210"/>
    <lineage>
        <taxon>Eukaryota</taxon>
        <taxon>Sar</taxon>
        <taxon>Stramenopiles</taxon>
        <taxon>Bigyra</taxon>
        <taxon>Labyrinthulomycetes</taxon>
        <taxon>Thraustochytrida</taxon>
        <taxon>Thraustochytriidae</taxon>
        <taxon>Hondaea</taxon>
    </lineage>
</organism>
<evidence type="ECO:0000256" key="1">
    <source>
        <dbReference type="SAM" id="Coils"/>
    </source>
</evidence>
<dbReference type="InParanoid" id="A0A2R5GM10"/>
<proteinExistence type="predicted"/>
<sequence>MAEENAALRELREDMKSMKAELRKVQQKQSVRRRGSTSTLSRRLSTQIDELTRSAQVDVPALRQEIARLTLDKNSLELELEVLRKGADLAKREFAVDASLRTELEASLSTIRNAIEDVAGVPAHARKALEESLARLAKRQEEACMDDLLSSDTDLMSSTSREDKAEDKDRWTLHLISRLEQRLESLEDGTHVRIAPAQQSSGDSKVVTDSIVMNKKKLEELRKAKSTTAGSQEDVEHEDTDNLLQLGSRDSFDAPPILRDPSLSPGKEAENSLFDEIEPQEKKVGETDDV</sequence>
<dbReference type="Proteomes" id="UP000241890">
    <property type="component" value="Unassembled WGS sequence"/>
</dbReference>
<name>A0A2R5GM10_9STRA</name>
<feature type="region of interest" description="Disordered" evidence="2">
    <location>
        <begin position="223"/>
        <end position="290"/>
    </location>
</feature>
<gene>
    <name evidence="3" type="ORF">FCC1311_081422</name>
</gene>
<keyword evidence="1" id="KW-0175">Coiled coil</keyword>